<feature type="compositionally biased region" description="Low complexity" evidence="3">
    <location>
        <begin position="204"/>
        <end position="228"/>
    </location>
</feature>
<feature type="region of interest" description="Disordered" evidence="3">
    <location>
        <begin position="202"/>
        <end position="228"/>
    </location>
</feature>
<dbReference type="KEGG" id="cfer:D4Z93_06135"/>
<reference evidence="7 8" key="1">
    <citation type="journal article" date="2019" name="Int. J. Syst. Evol. Microbiol.">
        <title>Clostridium fermenticellae sp. nov., isolated from the mud in a fermentation cellar for the production of the Chinese liquor, baijiu.</title>
        <authorList>
            <person name="Xu P.X."/>
            <person name="Chai L.J."/>
            <person name="Qiu T."/>
            <person name="Zhang X.J."/>
            <person name="Lu Z.M."/>
            <person name="Xiao C."/>
            <person name="Wang S.T."/>
            <person name="Shen C.H."/>
            <person name="Shi J.S."/>
            <person name="Xu Z.H."/>
        </authorList>
    </citation>
    <scope>NUCLEOTIDE SEQUENCE [LARGE SCALE GENOMIC DNA]</scope>
    <source>
        <strain evidence="7 8">JN500901</strain>
    </source>
</reference>
<organism evidence="7 8">
    <name type="scientific">Clostridium fermenticellae</name>
    <dbReference type="NCBI Taxonomy" id="2068654"/>
    <lineage>
        <taxon>Bacteria</taxon>
        <taxon>Bacillati</taxon>
        <taxon>Bacillota</taxon>
        <taxon>Clostridia</taxon>
        <taxon>Eubacteriales</taxon>
        <taxon>Clostridiaceae</taxon>
        <taxon>Clostridium</taxon>
    </lineage>
</organism>
<evidence type="ECO:0000256" key="3">
    <source>
        <dbReference type="SAM" id="MobiDB-lite"/>
    </source>
</evidence>
<feature type="domain" description="3D" evidence="5">
    <location>
        <begin position="267"/>
        <end position="328"/>
    </location>
</feature>
<keyword evidence="2" id="KW-0175">Coiled coil</keyword>
<dbReference type="Pfam" id="PF06725">
    <property type="entry name" value="3D"/>
    <property type="match status" value="1"/>
</dbReference>
<dbReference type="GO" id="GO:0009254">
    <property type="term" value="P:peptidoglycan turnover"/>
    <property type="evidence" value="ECO:0007669"/>
    <property type="project" value="InterPro"/>
</dbReference>
<evidence type="ECO:0000256" key="4">
    <source>
        <dbReference type="SAM" id="SignalP"/>
    </source>
</evidence>
<dbReference type="Gene3D" id="2.40.40.10">
    <property type="entry name" value="RlpA-like domain"/>
    <property type="match status" value="1"/>
</dbReference>
<evidence type="ECO:0000313" key="8">
    <source>
        <dbReference type="Proteomes" id="UP000266301"/>
    </source>
</evidence>
<proteinExistence type="predicted"/>
<dbReference type="InterPro" id="IPR036908">
    <property type="entry name" value="RlpA-like_sf"/>
</dbReference>
<feature type="domain" description="Peptidoglycan hydrolase PcsB coiled-coil" evidence="6">
    <location>
        <begin position="85"/>
        <end position="153"/>
    </location>
</feature>
<dbReference type="PANTHER" id="PTHR39160">
    <property type="entry name" value="CELL WALL-BINDING PROTEIN YOCH"/>
    <property type="match status" value="1"/>
</dbReference>
<dbReference type="OrthoDB" id="9798935at2"/>
<dbReference type="InterPro" id="IPR010611">
    <property type="entry name" value="3D_dom"/>
</dbReference>
<dbReference type="CDD" id="cd22786">
    <property type="entry name" value="DPBB_YuiC-like"/>
    <property type="match status" value="1"/>
</dbReference>
<feature type="coiled-coil region" evidence="2">
    <location>
        <begin position="27"/>
        <end position="96"/>
    </location>
</feature>
<feature type="chain" id="PRO_5017363106" evidence="4">
    <location>
        <begin position="25"/>
        <end position="328"/>
    </location>
</feature>
<dbReference type="RefSeq" id="WP_119971346.1">
    <property type="nucleotide sequence ID" value="NZ_CP032416.1"/>
</dbReference>
<dbReference type="GO" id="GO:0019867">
    <property type="term" value="C:outer membrane"/>
    <property type="evidence" value="ECO:0007669"/>
    <property type="project" value="InterPro"/>
</dbReference>
<dbReference type="PANTHER" id="PTHR39160:SF4">
    <property type="entry name" value="RESUSCITATION-PROMOTING FACTOR RPFB"/>
    <property type="match status" value="1"/>
</dbReference>
<dbReference type="Pfam" id="PF24568">
    <property type="entry name" value="CC_PcsB"/>
    <property type="match status" value="1"/>
</dbReference>
<feature type="coiled-coil region" evidence="2">
    <location>
        <begin position="143"/>
        <end position="198"/>
    </location>
</feature>
<feature type="signal peptide" evidence="4">
    <location>
        <begin position="1"/>
        <end position="24"/>
    </location>
</feature>
<evidence type="ECO:0000256" key="2">
    <source>
        <dbReference type="SAM" id="Coils"/>
    </source>
</evidence>
<dbReference type="Gene3D" id="6.10.250.3150">
    <property type="match status" value="1"/>
</dbReference>
<evidence type="ECO:0000259" key="6">
    <source>
        <dbReference type="Pfam" id="PF24568"/>
    </source>
</evidence>
<sequence>MNKKMLSIFMALILSVIINSNVFASPNTNTSDELKQTQNSKKEVQAKIQDLNNQIDNVMKNVDKNKQDMNKIAKNIKDTQVKLETAKKNSESQENLFGKRIRAMYINGSGSYLDVILSSQNLSDFLSRLDTVSRVIGFDKNVINKLKVERQAILNQKNALDSENSRLQALKSTNDIKLSKLNSDIKEQKELLSNVTEKEEQLLASQSSSSSTSNESASASNVSGTLSRGMSGSVSYSGVVNICATAYSGDGITASGTSTRRDPGGYSTIAVDPRVIPIGSRVYVEGYGYAIAEDTGGAIKGNRIDLFFNSEGEAQNWGVRSVKVYILK</sequence>
<keyword evidence="1 4" id="KW-0732">Signal</keyword>
<dbReference type="AlphaFoldDB" id="A0A386H321"/>
<protein>
    <submittedName>
        <fullName evidence="7">Uncharacterized protein</fullName>
    </submittedName>
</protein>
<evidence type="ECO:0000259" key="5">
    <source>
        <dbReference type="Pfam" id="PF06725"/>
    </source>
</evidence>
<name>A0A386H321_9CLOT</name>
<dbReference type="Proteomes" id="UP000266301">
    <property type="component" value="Chromosome"/>
</dbReference>
<evidence type="ECO:0000313" key="7">
    <source>
        <dbReference type="EMBL" id="AYD40117.1"/>
    </source>
</evidence>
<dbReference type="SUPFAM" id="SSF50685">
    <property type="entry name" value="Barwin-like endoglucanases"/>
    <property type="match status" value="1"/>
</dbReference>
<dbReference type="InterPro" id="IPR057309">
    <property type="entry name" value="PcsB_CC"/>
</dbReference>
<keyword evidence="8" id="KW-1185">Reference proteome</keyword>
<dbReference type="GO" id="GO:0004553">
    <property type="term" value="F:hydrolase activity, hydrolyzing O-glycosyl compounds"/>
    <property type="evidence" value="ECO:0007669"/>
    <property type="project" value="InterPro"/>
</dbReference>
<accession>A0A386H321</accession>
<dbReference type="EMBL" id="CP032416">
    <property type="protein sequence ID" value="AYD40117.1"/>
    <property type="molecule type" value="Genomic_DNA"/>
</dbReference>
<dbReference type="InterPro" id="IPR051933">
    <property type="entry name" value="Resuscitation_pf_RpfB"/>
</dbReference>
<gene>
    <name evidence="7" type="ORF">D4Z93_06135</name>
</gene>
<evidence type="ECO:0000256" key="1">
    <source>
        <dbReference type="ARBA" id="ARBA00022729"/>
    </source>
</evidence>